<dbReference type="PANTHER" id="PTHR38248">
    <property type="entry name" value="FUNK1 6"/>
    <property type="match status" value="1"/>
</dbReference>
<evidence type="ECO:0000313" key="4">
    <source>
        <dbReference type="Proteomes" id="UP001140094"/>
    </source>
</evidence>
<evidence type="ECO:0000259" key="2">
    <source>
        <dbReference type="Pfam" id="PF17667"/>
    </source>
</evidence>
<dbReference type="Pfam" id="PF17667">
    <property type="entry name" value="Pkinase_fungal"/>
    <property type="match status" value="2"/>
</dbReference>
<feature type="compositionally biased region" description="Low complexity" evidence="1">
    <location>
        <begin position="391"/>
        <end position="414"/>
    </location>
</feature>
<dbReference type="InterPro" id="IPR011009">
    <property type="entry name" value="Kinase-like_dom_sf"/>
</dbReference>
<accession>A0A9W8LVT8</accession>
<feature type="domain" description="Fungal-type protein kinase" evidence="2">
    <location>
        <begin position="221"/>
        <end position="378"/>
    </location>
</feature>
<dbReference type="Gene3D" id="1.10.510.10">
    <property type="entry name" value="Transferase(Phosphotransferase) domain 1"/>
    <property type="match status" value="1"/>
</dbReference>
<gene>
    <name evidence="3" type="ORF">H4R20_000458</name>
</gene>
<keyword evidence="4" id="KW-1185">Reference proteome</keyword>
<name>A0A9W8LVT8_9FUNG</name>
<dbReference type="Proteomes" id="UP001140094">
    <property type="component" value="Unassembled WGS sequence"/>
</dbReference>
<dbReference type="EMBL" id="JANBUO010000014">
    <property type="protein sequence ID" value="KAJ2808990.1"/>
    <property type="molecule type" value="Genomic_DNA"/>
</dbReference>
<proteinExistence type="predicted"/>
<comment type="caution">
    <text evidence="3">The sequence shown here is derived from an EMBL/GenBank/DDBJ whole genome shotgun (WGS) entry which is preliminary data.</text>
</comment>
<dbReference type="InterPro" id="IPR040976">
    <property type="entry name" value="Pkinase_fungal"/>
</dbReference>
<dbReference type="OrthoDB" id="5584477at2759"/>
<evidence type="ECO:0000256" key="1">
    <source>
        <dbReference type="SAM" id="MobiDB-lite"/>
    </source>
</evidence>
<evidence type="ECO:0000313" key="3">
    <source>
        <dbReference type="EMBL" id="KAJ2808990.1"/>
    </source>
</evidence>
<dbReference type="SUPFAM" id="SSF56112">
    <property type="entry name" value="Protein kinase-like (PK-like)"/>
    <property type="match status" value="1"/>
</dbReference>
<dbReference type="AlphaFoldDB" id="A0A9W8LVT8"/>
<feature type="region of interest" description="Disordered" evidence="1">
    <location>
        <begin position="380"/>
        <end position="425"/>
    </location>
</feature>
<reference evidence="3" key="1">
    <citation type="submission" date="2022-07" db="EMBL/GenBank/DDBJ databases">
        <title>Phylogenomic reconstructions and comparative analyses of Kickxellomycotina fungi.</title>
        <authorList>
            <person name="Reynolds N.K."/>
            <person name="Stajich J.E."/>
            <person name="Barry K."/>
            <person name="Grigoriev I.V."/>
            <person name="Crous P."/>
            <person name="Smith M.E."/>
        </authorList>
    </citation>
    <scope>NUCLEOTIDE SEQUENCE</scope>
    <source>
        <strain evidence="3">NRRL 1565</strain>
    </source>
</reference>
<protein>
    <recommendedName>
        <fullName evidence="2">Fungal-type protein kinase domain-containing protein</fullName>
    </recommendedName>
</protein>
<organism evidence="3 4">
    <name type="scientific">Coemansia guatemalensis</name>
    <dbReference type="NCBI Taxonomy" id="2761395"/>
    <lineage>
        <taxon>Eukaryota</taxon>
        <taxon>Fungi</taxon>
        <taxon>Fungi incertae sedis</taxon>
        <taxon>Zoopagomycota</taxon>
        <taxon>Kickxellomycotina</taxon>
        <taxon>Kickxellomycetes</taxon>
        <taxon>Kickxellales</taxon>
        <taxon>Kickxellaceae</taxon>
        <taxon>Coemansia</taxon>
    </lineage>
</organism>
<sequence>MSNRSFRTAASVVSDTRFGSYESSFSIGSESLEIIDERAREAADVRKRKFLGDVIALPNLAQPQSTEMQRLSAKITWNAHRDLEKYILEWRSRRTGKRQPSSTRLRKILHSAKSYKKADAIAQIIAQWASYGSEDIKPDLGDVLCVMFSAFATFVNIYLEQHNTYAYRTGVQTRNTRRAANLSATVPRLLRTMCKTYPFPCGVKGKLRAKNALCLCHPNPEKEEKFEHAHAEIAAFAGIRYSFSELDKALDRILLYSRHLFTSRPNRRFAWGLAGCVTKMHACLMLHDAVLVSPAMDVATSTGRRELIKLLVNFALCDEVQLGFDPTIRVDPKLDAYIIDCFDDSKSWCAPPQQYRVTGILSQSLSVYGRHTRCYLAVPHNEVEDSDDDSPGSGSSRSSGSGNSSSDSDSSSSSDNDDSKSSCGSTVNNIGEVVIKDSWNVTRLPLLEDDRSEIRLMRTITEKLESESVNVDFLYPKMLVGGHVRVKINGIPRIDSTDLILKLLGIDHDDRNWRGDYMCSDFHYSYTSSNTTYDLRQLPLRAHRRMVLTPVAEHICTLKDEKEAVVVFADAMRCHSAIYKHCNIIHRYISMNNIMVVRDGSGGPPRGLLIDFDCGVESDAAVAEFEPEHIGTTPFMSINALSKKNASRTPLDDWESLLYLVCWIASSDYYFTEPSQGSENSSLRNSEGKVTKPIFLWNKGSTEDVAREKRWHMEYMESFTSNILCYFRKQNKNLYDLAVDLYKALFMHKDCCESFEYLDFESGASGKLRKSVTYPLENRAGHEKAIVEDLERVMATHREKIYNLYKSADIGPETVTKDNAELLE</sequence>
<dbReference type="PANTHER" id="PTHR38248:SF2">
    <property type="entry name" value="FUNK1 11"/>
    <property type="match status" value="1"/>
</dbReference>
<feature type="domain" description="Fungal-type protein kinase" evidence="2">
    <location>
        <begin position="527"/>
        <end position="664"/>
    </location>
</feature>